<evidence type="ECO:0000313" key="1">
    <source>
        <dbReference type="EMBL" id="EAT98479.1"/>
    </source>
</evidence>
<protein>
    <submittedName>
        <fullName evidence="1">Uncharacterized protein</fullName>
    </submittedName>
</protein>
<organism evidence="1 2">
    <name type="scientific">Campylobacter concisus (strain 13826)</name>
    <dbReference type="NCBI Taxonomy" id="360104"/>
    <lineage>
        <taxon>Bacteria</taxon>
        <taxon>Pseudomonadati</taxon>
        <taxon>Campylobacterota</taxon>
        <taxon>Epsilonproteobacteria</taxon>
        <taxon>Campylobacterales</taxon>
        <taxon>Campylobacteraceae</taxon>
        <taxon>Campylobacter</taxon>
    </lineage>
</organism>
<dbReference type="AlphaFoldDB" id="A7ZFG5"/>
<dbReference type="eggNOG" id="ENOG50319KY">
    <property type="taxonomic scope" value="Bacteria"/>
</dbReference>
<dbReference type="HOGENOM" id="CLU_1217991_0_0_7"/>
<sequence>MLSGELLKSHFAKFDLVAMLSEFLKQCSFDKEKFQALRRDSFKSLDKSQRDELLKIAGFKAYLDAKFQDFLRELMQSKIFVVSGVEYKFGELEIYTCFDANTYKRSCEAGEIYFHNFGFDISFKSEPALYGGILVRSLKPLKERNFIFGPRKCALHILNAKVQNLNFDLKEADFREDEVAFTPRIRSFKDERELQNDALRVVSGEFSKALKSAKEYKKRVENAYKKG</sequence>
<dbReference type="EMBL" id="CP000792">
    <property type="protein sequence ID" value="EAT98479.1"/>
    <property type="molecule type" value="Genomic_DNA"/>
</dbReference>
<accession>A7ZFG5</accession>
<gene>
    <name evidence="1" type="ORF">CCC13826_2163</name>
</gene>
<dbReference type="OrthoDB" id="5362417at2"/>
<reference evidence="2" key="1">
    <citation type="submission" date="2007-10" db="EMBL/GenBank/DDBJ databases">
        <title>Genome sequence of Campylobacter concisus 13826 isolated from human feces.</title>
        <authorList>
            <person name="Fouts D.E."/>
            <person name="Mongodin E.F."/>
            <person name="Puiu D."/>
            <person name="Sebastian Y."/>
            <person name="Miller W.G."/>
            <person name="Mandrell R.E."/>
            <person name="On S."/>
            <person name="Nelson K.E."/>
        </authorList>
    </citation>
    <scope>NUCLEOTIDE SEQUENCE [LARGE SCALE GENOMIC DNA]</scope>
    <source>
        <strain evidence="2">13826</strain>
    </source>
</reference>
<proteinExistence type="predicted"/>
<dbReference type="STRING" id="360104.CCC13826_2163"/>
<name>A7ZFG5_CAMC1</name>
<evidence type="ECO:0000313" key="2">
    <source>
        <dbReference type="Proteomes" id="UP000001121"/>
    </source>
</evidence>
<dbReference type="Proteomes" id="UP000001121">
    <property type="component" value="Chromosome"/>
</dbReference>
<dbReference type="KEGG" id="cco:CCC13826_2163"/>
<dbReference type="RefSeq" id="WP_012140390.1">
    <property type="nucleotide sequence ID" value="NC_009802.2"/>
</dbReference>